<keyword evidence="2" id="KW-1185">Reference proteome</keyword>
<evidence type="ECO:0000313" key="2">
    <source>
        <dbReference type="Proteomes" id="UP000515240"/>
    </source>
</evidence>
<dbReference type="Proteomes" id="UP000515240">
    <property type="component" value="Chromosome"/>
</dbReference>
<dbReference type="RefSeq" id="WP_182327388.1">
    <property type="nucleotide sequence ID" value="NZ_CP058554.1"/>
</dbReference>
<accession>A0A7G5EG57</accession>
<gene>
    <name evidence="1" type="ORF">HS961_09095</name>
</gene>
<reference evidence="1 2" key="1">
    <citation type="journal article" date="2020" name="G3 (Bethesda)">
        <title>CeMbio - The Caenorhabditis elegans Microbiome Resource.</title>
        <authorList>
            <person name="Dirksen P."/>
            <person name="Assie A."/>
            <person name="Zimmermann J."/>
            <person name="Zhang F."/>
            <person name="Tietje A.M."/>
            <person name="Marsh S.A."/>
            <person name="Felix M.A."/>
            <person name="Shapira M."/>
            <person name="Kaleta C."/>
            <person name="Schulenburg H."/>
            <person name="Samuel B."/>
        </authorList>
    </citation>
    <scope>NUCLEOTIDE SEQUENCE [LARGE SCALE GENOMIC DNA]</scope>
    <source>
        <strain evidence="1 2">BIGb0172</strain>
    </source>
</reference>
<dbReference type="AlphaFoldDB" id="A0A7G5EG57"/>
<dbReference type="KEGG" id="cpis:HS961_09095"/>
<proteinExistence type="predicted"/>
<sequence length="64" mass="7261">MDEQTRMLAVFAQELGEAGQRLPPLQVGYGSNQMRPSEYDELQFIFSQLHPKLPALQCNAVPDR</sequence>
<protein>
    <submittedName>
        <fullName evidence="1">Uncharacterized protein</fullName>
    </submittedName>
</protein>
<dbReference type="EMBL" id="CP058554">
    <property type="protein sequence ID" value="QMV72982.1"/>
    <property type="molecule type" value="Genomic_DNA"/>
</dbReference>
<name>A0A7G5EG57_9BURK</name>
<evidence type="ECO:0000313" key="1">
    <source>
        <dbReference type="EMBL" id="QMV72982.1"/>
    </source>
</evidence>
<organism evidence="1 2">
    <name type="scientific">Comamonas piscis</name>
    <dbReference type="NCBI Taxonomy" id="1562974"/>
    <lineage>
        <taxon>Bacteria</taxon>
        <taxon>Pseudomonadati</taxon>
        <taxon>Pseudomonadota</taxon>
        <taxon>Betaproteobacteria</taxon>
        <taxon>Burkholderiales</taxon>
        <taxon>Comamonadaceae</taxon>
        <taxon>Comamonas</taxon>
    </lineage>
</organism>